<accession>A0A1U7WFQ6</accession>
<keyword evidence="2" id="KW-1185">Reference proteome</keyword>
<feature type="coiled-coil region" evidence="1">
    <location>
        <begin position="2"/>
        <end position="54"/>
    </location>
</feature>
<evidence type="ECO:0000256" key="1">
    <source>
        <dbReference type="SAM" id="Coils"/>
    </source>
</evidence>
<proteinExistence type="predicted"/>
<dbReference type="RefSeq" id="XP_009777489.1">
    <property type="nucleotide sequence ID" value="XM_009779187.1"/>
</dbReference>
<keyword evidence="1" id="KW-0175">Coiled coil</keyword>
<dbReference type="AlphaFoldDB" id="A0A1U7WFQ6"/>
<name>A0A1U7WFQ6_NICSY</name>
<gene>
    <name evidence="3 4" type="primary">LOC104227054</name>
</gene>
<reference evidence="2" key="1">
    <citation type="journal article" date="2013" name="Genome Biol.">
        <title>Reference genomes and transcriptomes of Nicotiana sylvestris and Nicotiana tomentosiformis.</title>
        <authorList>
            <person name="Sierro N."/>
            <person name="Battey J.N."/>
            <person name="Ouadi S."/>
            <person name="Bovet L."/>
            <person name="Goepfert S."/>
            <person name="Bakaher N."/>
            <person name="Peitsch M.C."/>
            <person name="Ivanov N.V."/>
        </authorList>
    </citation>
    <scope>NUCLEOTIDE SEQUENCE [LARGE SCALE GENOMIC DNA]</scope>
</reference>
<protein>
    <submittedName>
        <fullName evidence="3 4">Uncharacterized protein LOC104227054</fullName>
    </submittedName>
</protein>
<reference evidence="3 4" key="2">
    <citation type="submission" date="2025-04" db="UniProtKB">
        <authorList>
            <consortium name="RefSeq"/>
        </authorList>
    </citation>
    <scope>IDENTIFICATION</scope>
    <source>
        <tissue evidence="3 4">Leaf</tissue>
    </source>
</reference>
<evidence type="ECO:0000313" key="4">
    <source>
        <dbReference type="RefSeq" id="XP_009777489.1"/>
    </source>
</evidence>
<dbReference type="GeneID" id="104227054"/>
<evidence type="ECO:0000313" key="3">
    <source>
        <dbReference type="RefSeq" id="XP_009777488.1"/>
    </source>
</evidence>
<dbReference type="RefSeq" id="XP_009777488.1">
    <property type="nucleotide sequence ID" value="XM_009779186.1"/>
</dbReference>
<dbReference type="Proteomes" id="UP000189701">
    <property type="component" value="Unplaced"/>
</dbReference>
<dbReference type="KEGG" id="nsy:104227054"/>
<organism evidence="2 3">
    <name type="scientific">Nicotiana sylvestris</name>
    <name type="common">Wood tobacco</name>
    <name type="synonym">South American tobacco</name>
    <dbReference type="NCBI Taxonomy" id="4096"/>
    <lineage>
        <taxon>Eukaryota</taxon>
        <taxon>Viridiplantae</taxon>
        <taxon>Streptophyta</taxon>
        <taxon>Embryophyta</taxon>
        <taxon>Tracheophyta</taxon>
        <taxon>Spermatophyta</taxon>
        <taxon>Magnoliopsida</taxon>
        <taxon>eudicotyledons</taxon>
        <taxon>Gunneridae</taxon>
        <taxon>Pentapetalae</taxon>
        <taxon>asterids</taxon>
        <taxon>lamiids</taxon>
        <taxon>Solanales</taxon>
        <taxon>Solanaceae</taxon>
        <taxon>Nicotianoideae</taxon>
        <taxon>Nicotianeae</taxon>
        <taxon>Nicotiana</taxon>
    </lineage>
</organism>
<evidence type="ECO:0000313" key="2">
    <source>
        <dbReference type="Proteomes" id="UP000189701"/>
    </source>
</evidence>
<sequence>MITKLESDLSKVRAEIIDAQAEVALSQTKADQEIAIHRKDVADARAELKRALDRENRIEEYVRYRSRREVLEEIGARGFVLSEELARARADERDARSLLVDVTESKSGAGRL</sequence>